<sequence length="74" mass="8240">MCALTIIRMVTRSHAPQHRFALNVCAGIFGDCFVGLYLLPPRLNGRKYLIFLETVLPTFLGAVPAYPPRYVAST</sequence>
<feature type="transmembrane region" description="Helical" evidence="1">
    <location>
        <begin position="20"/>
        <end position="39"/>
    </location>
</feature>
<protein>
    <submittedName>
        <fullName evidence="2">Uncharacterized protein</fullName>
    </submittedName>
</protein>
<organism evidence="2 3">
    <name type="scientific">Stegodyphus mimosarum</name>
    <name type="common">African social velvet spider</name>
    <dbReference type="NCBI Taxonomy" id="407821"/>
    <lineage>
        <taxon>Eukaryota</taxon>
        <taxon>Metazoa</taxon>
        <taxon>Ecdysozoa</taxon>
        <taxon>Arthropoda</taxon>
        <taxon>Chelicerata</taxon>
        <taxon>Arachnida</taxon>
        <taxon>Araneae</taxon>
        <taxon>Araneomorphae</taxon>
        <taxon>Entelegynae</taxon>
        <taxon>Eresoidea</taxon>
        <taxon>Eresidae</taxon>
        <taxon>Stegodyphus</taxon>
    </lineage>
</organism>
<accession>A0A087T1N5</accession>
<dbReference type="EMBL" id="KK112989">
    <property type="protein sequence ID" value="KFM59024.1"/>
    <property type="molecule type" value="Genomic_DNA"/>
</dbReference>
<feature type="non-terminal residue" evidence="2">
    <location>
        <position position="74"/>
    </location>
</feature>
<evidence type="ECO:0000313" key="2">
    <source>
        <dbReference type="EMBL" id="KFM59024.1"/>
    </source>
</evidence>
<keyword evidence="1" id="KW-0812">Transmembrane</keyword>
<proteinExistence type="predicted"/>
<name>A0A087T1N5_STEMI</name>
<dbReference type="Proteomes" id="UP000054359">
    <property type="component" value="Unassembled WGS sequence"/>
</dbReference>
<keyword evidence="3" id="KW-1185">Reference proteome</keyword>
<keyword evidence="1" id="KW-1133">Transmembrane helix</keyword>
<keyword evidence="1" id="KW-0472">Membrane</keyword>
<feature type="transmembrane region" description="Helical" evidence="1">
    <location>
        <begin position="48"/>
        <end position="66"/>
    </location>
</feature>
<reference evidence="2 3" key="1">
    <citation type="submission" date="2013-11" db="EMBL/GenBank/DDBJ databases">
        <title>Genome sequencing of Stegodyphus mimosarum.</title>
        <authorList>
            <person name="Bechsgaard J."/>
        </authorList>
    </citation>
    <scope>NUCLEOTIDE SEQUENCE [LARGE SCALE GENOMIC DNA]</scope>
</reference>
<dbReference type="OrthoDB" id="9971063at2759"/>
<dbReference type="AlphaFoldDB" id="A0A087T1N5"/>
<evidence type="ECO:0000256" key="1">
    <source>
        <dbReference type="SAM" id="Phobius"/>
    </source>
</evidence>
<gene>
    <name evidence="2" type="ORF">X975_20416</name>
</gene>
<evidence type="ECO:0000313" key="3">
    <source>
        <dbReference type="Proteomes" id="UP000054359"/>
    </source>
</evidence>